<protein>
    <submittedName>
        <fullName evidence="3">Ribonuclease III</fullName>
    </submittedName>
</protein>
<dbReference type="Gene3D" id="1.10.1520.10">
    <property type="entry name" value="Ribonuclease III domain"/>
    <property type="match status" value="1"/>
</dbReference>
<dbReference type="SMART" id="SM00535">
    <property type="entry name" value="RIBOc"/>
    <property type="match status" value="1"/>
</dbReference>
<evidence type="ECO:0000259" key="2">
    <source>
        <dbReference type="PROSITE" id="PS50142"/>
    </source>
</evidence>
<dbReference type="InterPro" id="IPR036389">
    <property type="entry name" value="RNase_III_sf"/>
</dbReference>
<feature type="domain" description="RNase III" evidence="2">
    <location>
        <begin position="10"/>
        <end position="119"/>
    </location>
</feature>
<dbReference type="GO" id="GO:0005737">
    <property type="term" value="C:cytoplasm"/>
    <property type="evidence" value="ECO:0007669"/>
    <property type="project" value="TreeGrafter"/>
</dbReference>
<dbReference type="EMBL" id="CP089281">
    <property type="protein sequence ID" value="USP82895.1"/>
    <property type="molecule type" value="Genomic_DNA"/>
</dbReference>
<dbReference type="AlphaFoldDB" id="A0A9Q8ZJJ9"/>
<dbReference type="InterPro" id="IPR000999">
    <property type="entry name" value="RNase_III_dom"/>
</dbReference>
<accession>A0A9Q8ZJJ9</accession>
<dbReference type="SUPFAM" id="SSF69065">
    <property type="entry name" value="RNase III domain-like"/>
    <property type="match status" value="1"/>
</dbReference>
<evidence type="ECO:0000313" key="3">
    <source>
        <dbReference type="EMBL" id="USP82895.1"/>
    </source>
</evidence>
<reference evidence="3" key="1">
    <citation type="submission" date="2021-12" db="EMBL/GenBank/DDBJ databases">
        <title>Curvularia clavata genome.</title>
        <authorList>
            <person name="Cao Y."/>
        </authorList>
    </citation>
    <scope>NUCLEOTIDE SEQUENCE</scope>
    <source>
        <strain evidence="3">Yc1106</strain>
    </source>
</reference>
<proteinExistence type="predicted"/>
<dbReference type="GO" id="GO:0004525">
    <property type="term" value="F:ribonuclease III activity"/>
    <property type="evidence" value="ECO:0007669"/>
    <property type="project" value="InterPro"/>
</dbReference>
<evidence type="ECO:0000256" key="1">
    <source>
        <dbReference type="ARBA" id="ARBA00022801"/>
    </source>
</evidence>
<dbReference type="CDD" id="cd00593">
    <property type="entry name" value="RIBOc"/>
    <property type="match status" value="1"/>
</dbReference>
<sequence>MSEHPVEIILQYHFSNRELLDEALLAAGASVSSKDIQGDAQGNKRLALLGDSVLREAILEPWYSSDESTGSNKMLSQVARSSGLAKYIAQNPCQQGQVPQETAASTVEALVGAVYLDCGENISTVRKVLETIKLFTK</sequence>
<dbReference type="Pfam" id="PF00636">
    <property type="entry name" value="Ribonuclease_3"/>
    <property type="match status" value="1"/>
</dbReference>
<keyword evidence="1" id="KW-0378">Hydrolase</keyword>
<dbReference type="PANTHER" id="PTHR14950">
    <property type="entry name" value="DICER-RELATED"/>
    <property type="match status" value="1"/>
</dbReference>
<dbReference type="GO" id="GO:0003723">
    <property type="term" value="F:RNA binding"/>
    <property type="evidence" value="ECO:0007669"/>
    <property type="project" value="TreeGrafter"/>
</dbReference>
<gene>
    <name evidence="3" type="ORF">yc1106_10169</name>
</gene>
<dbReference type="PANTHER" id="PTHR14950:SF62">
    <property type="entry name" value="DICER-LIKE PROTEIN 1"/>
    <property type="match status" value="1"/>
</dbReference>
<keyword evidence="4" id="KW-1185">Reference proteome</keyword>
<organism evidence="3 4">
    <name type="scientific">Curvularia clavata</name>
    <dbReference type="NCBI Taxonomy" id="95742"/>
    <lineage>
        <taxon>Eukaryota</taxon>
        <taxon>Fungi</taxon>
        <taxon>Dikarya</taxon>
        <taxon>Ascomycota</taxon>
        <taxon>Pezizomycotina</taxon>
        <taxon>Dothideomycetes</taxon>
        <taxon>Pleosporomycetidae</taxon>
        <taxon>Pleosporales</taxon>
        <taxon>Pleosporineae</taxon>
        <taxon>Pleosporaceae</taxon>
        <taxon>Curvularia</taxon>
    </lineage>
</organism>
<dbReference type="OrthoDB" id="67027at2759"/>
<name>A0A9Q8ZJJ9_CURCL</name>
<dbReference type="VEuPathDB" id="FungiDB:yc1106_10169"/>
<dbReference type="GO" id="GO:0030422">
    <property type="term" value="P:siRNA processing"/>
    <property type="evidence" value="ECO:0007669"/>
    <property type="project" value="TreeGrafter"/>
</dbReference>
<dbReference type="PROSITE" id="PS50142">
    <property type="entry name" value="RNASE_3_2"/>
    <property type="match status" value="1"/>
</dbReference>
<dbReference type="Proteomes" id="UP001056012">
    <property type="component" value="Chromosome 8"/>
</dbReference>
<dbReference type="GO" id="GO:0005634">
    <property type="term" value="C:nucleus"/>
    <property type="evidence" value="ECO:0007669"/>
    <property type="project" value="TreeGrafter"/>
</dbReference>
<evidence type="ECO:0000313" key="4">
    <source>
        <dbReference type="Proteomes" id="UP001056012"/>
    </source>
</evidence>